<organism evidence="1 2">
    <name type="scientific">Aegilops tauschii subsp. strangulata</name>
    <name type="common">Goatgrass</name>
    <dbReference type="NCBI Taxonomy" id="200361"/>
    <lineage>
        <taxon>Eukaryota</taxon>
        <taxon>Viridiplantae</taxon>
        <taxon>Streptophyta</taxon>
        <taxon>Embryophyta</taxon>
        <taxon>Tracheophyta</taxon>
        <taxon>Spermatophyta</taxon>
        <taxon>Magnoliopsida</taxon>
        <taxon>Liliopsida</taxon>
        <taxon>Poales</taxon>
        <taxon>Poaceae</taxon>
        <taxon>BOP clade</taxon>
        <taxon>Pooideae</taxon>
        <taxon>Triticodae</taxon>
        <taxon>Triticeae</taxon>
        <taxon>Triticinae</taxon>
        <taxon>Aegilops</taxon>
    </lineage>
</organism>
<reference evidence="1" key="3">
    <citation type="journal article" date="2017" name="Nature">
        <title>Genome sequence of the progenitor of the wheat D genome Aegilops tauschii.</title>
        <authorList>
            <person name="Luo M.C."/>
            <person name="Gu Y.Q."/>
            <person name="Puiu D."/>
            <person name="Wang H."/>
            <person name="Twardziok S.O."/>
            <person name="Deal K.R."/>
            <person name="Huo N."/>
            <person name="Zhu T."/>
            <person name="Wang L."/>
            <person name="Wang Y."/>
            <person name="McGuire P.E."/>
            <person name="Liu S."/>
            <person name="Long H."/>
            <person name="Ramasamy R.K."/>
            <person name="Rodriguez J.C."/>
            <person name="Van S.L."/>
            <person name="Yuan L."/>
            <person name="Wang Z."/>
            <person name="Xia Z."/>
            <person name="Xiao L."/>
            <person name="Anderson O.D."/>
            <person name="Ouyang S."/>
            <person name="Liang Y."/>
            <person name="Zimin A.V."/>
            <person name="Pertea G."/>
            <person name="Qi P."/>
            <person name="Bennetzen J.L."/>
            <person name="Dai X."/>
            <person name="Dawson M.W."/>
            <person name="Muller H.G."/>
            <person name="Kugler K."/>
            <person name="Rivarola-Duarte L."/>
            <person name="Spannagl M."/>
            <person name="Mayer K.F.X."/>
            <person name="Lu F.H."/>
            <person name="Bevan M.W."/>
            <person name="Leroy P."/>
            <person name="Li P."/>
            <person name="You F.M."/>
            <person name="Sun Q."/>
            <person name="Liu Z."/>
            <person name="Lyons E."/>
            <person name="Wicker T."/>
            <person name="Salzberg S.L."/>
            <person name="Devos K.M."/>
            <person name="Dvorak J."/>
        </authorList>
    </citation>
    <scope>NUCLEOTIDE SEQUENCE [LARGE SCALE GENOMIC DNA]</scope>
    <source>
        <strain evidence="1">cv. AL8/78</strain>
    </source>
</reference>
<name>A0A453M5N1_AEGTS</name>
<keyword evidence="2" id="KW-1185">Reference proteome</keyword>
<accession>A0A453M5N1</accession>
<protein>
    <submittedName>
        <fullName evidence="1">Uncharacterized protein</fullName>
    </submittedName>
</protein>
<evidence type="ECO:0000313" key="1">
    <source>
        <dbReference type="EnsemblPlants" id="AET5Gv21055700.11"/>
    </source>
</evidence>
<dbReference type="Gramene" id="AET5Gv21055700.11">
    <property type="protein sequence ID" value="AET5Gv21055700.11"/>
    <property type="gene ID" value="AET5Gv21055700"/>
</dbReference>
<reference evidence="1" key="5">
    <citation type="journal article" date="2021" name="G3 (Bethesda)">
        <title>Aegilops tauschii genome assembly Aet v5.0 features greater sequence contiguity and improved annotation.</title>
        <authorList>
            <person name="Wang L."/>
            <person name="Zhu T."/>
            <person name="Rodriguez J.C."/>
            <person name="Deal K.R."/>
            <person name="Dubcovsky J."/>
            <person name="McGuire P.E."/>
            <person name="Lux T."/>
            <person name="Spannagl M."/>
            <person name="Mayer K.F.X."/>
            <person name="Baldrich P."/>
            <person name="Meyers B.C."/>
            <person name="Huo N."/>
            <person name="Gu Y.Q."/>
            <person name="Zhou H."/>
            <person name="Devos K.M."/>
            <person name="Bennetzen J.L."/>
            <person name="Unver T."/>
            <person name="Budak H."/>
            <person name="Gulick P.J."/>
            <person name="Galiba G."/>
            <person name="Kalapos B."/>
            <person name="Nelson D.R."/>
            <person name="Li P."/>
            <person name="You F.M."/>
            <person name="Luo M.C."/>
            <person name="Dvorak J."/>
        </authorList>
    </citation>
    <scope>NUCLEOTIDE SEQUENCE [LARGE SCALE GENOMIC DNA]</scope>
    <source>
        <strain evidence="1">cv. AL8/78</strain>
    </source>
</reference>
<reference evidence="2" key="2">
    <citation type="journal article" date="2017" name="Nat. Plants">
        <title>The Aegilops tauschii genome reveals multiple impacts of transposons.</title>
        <authorList>
            <person name="Zhao G."/>
            <person name="Zou C."/>
            <person name="Li K."/>
            <person name="Wang K."/>
            <person name="Li T."/>
            <person name="Gao L."/>
            <person name="Zhang X."/>
            <person name="Wang H."/>
            <person name="Yang Z."/>
            <person name="Liu X."/>
            <person name="Jiang W."/>
            <person name="Mao L."/>
            <person name="Kong X."/>
            <person name="Jiao Y."/>
            <person name="Jia J."/>
        </authorList>
    </citation>
    <scope>NUCLEOTIDE SEQUENCE [LARGE SCALE GENOMIC DNA]</scope>
    <source>
        <strain evidence="2">cv. AL8/78</strain>
    </source>
</reference>
<dbReference type="Proteomes" id="UP000015105">
    <property type="component" value="Chromosome 5D"/>
</dbReference>
<evidence type="ECO:0000313" key="2">
    <source>
        <dbReference type="Proteomes" id="UP000015105"/>
    </source>
</evidence>
<proteinExistence type="predicted"/>
<dbReference type="EnsemblPlants" id="AET5Gv21055700.11">
    <property type="protein sequence ID" value="AET5Gv21055700.11"/>
    <property type="gene ID" value="AET5Gv21055700"/>
</dbReference>
<reference evidence="2" key="1">
    <citation type="journal article" date="2014" name="Science">
        <title>Ancient hybridizations among the ancestral genomes of bread wheat.</title>
        <authorList>
            <consortium name="International Wheat Genome Sequencing Consortium,"/>
            <person name="Marcussen T."/>
            <person name="Sandve S.R."/>
            <person name="Heier L."/>
            <person name="Spannagl M."/>
            <person name="Pfeifer M."/>
            <person name="Jakobsen K.S."/>
            <person name="Wulff B.B."/>
            <person name="Steuernagel B."/>
            <person name="Mayer K.F."/>
            <person name="Olsen O.A."/>
        </authorList>
    </citation>
    <scope>NUCLEOTIDE SEQUENCE [LARGE SCALE GENOMIC DNA]</scope>
    <source>
        <strain evidence="2">cv. AL8/78</strain>
    </source>
</reference>
<reference evidence="1" key="4">
    <citation type="submission" date="2019-03" db="UniProtKB">
        <authorList>
            <consortium name="EnsemblPlants"/>
        </authorList>
    </citation>
    <scope>IDENTIFICATION</scope>
</reference>
<sequence length="67" mass="7540">ITSAHVSDTVLRGGAPVMLQQQRIFGGRLTTTVVFWRSKLYITRIHTAVHVLLMRATKSERVIHAGR</sequence>
<dbReference type="AlphaFoldDB" id="A0A453M5N1"/>